<dbReference type="InterPro" id="IPR027359">
    <property type="entry name" value="Volt_channel_dom_sf"/>
</dbReference>
<evidence type="ECO:0000256" key="14">
    <source>
        <dbReference type="SAM" id="Phobius"/>
    </source>
</evidence>
<comment type="subcellular location">
    <subcellularLocation>
        <location evidence="1">Cell membrane</location>
        <topology evidence="1">Multi-pass membrane protein</topology>
    </subcellularLocation>
</comment>
<evidence type="ECO:0000256" key="12">
    <source>
        <dbReference type="ARBA" id="ARBA00031989"/>
    </source>
</evidence>
<dbReference type="Pfam" id="PF00520">
    <property type="entry name" value="Ion_trans"/>
    <property type="match status" value="1"/>
</dbReference>
<evidence type="ECO:0000256" key="10">
    <source>
        <dbReference type="ARBA" id="ARBA00023136"/>
    </source>
</evidence>
<evidence type="ECO:0000256" key="1">
    <source>
        <dbReference type="ARBA" id="ARBA00004651"/>
    </source>
</evidence>
<evidence type="ECO:0000256" key="11">
    <source>
        <dbReference type="ARBA" id="ARBA00023303"/>
    </source>
</evidence>
<dbReference type="Proteomes" id="UP000250140">
    <property type="component" value="Unassembled WGS sequence"/>
</dbReference>
<keyword evidence="4" id="KW-1003">Cell membrane</keyword>
<proteinExistence type="predicted"/>
<keyword evidence="6" id="KW-0851">Voltage-gated channel</keyword>
<evidence type="ECO:0000256" key="7">
    <source>
        <dbReference type="ARBA" id="ARBA00022989"/>
    </source>
</evidence>
<evidence type="ECO:0000256" key="9">
    <source>
        <dbReference type="ARBA" id="ARBA00023065"/>
    </source>
</evidence>
<dbReference type="Gene3D" id="1.20.120.350">
    <property type="entry name" value="Voltage-gated potassium channels. Chain C"/>
    <property type="match status" value="1"/>
</dbReference>
<evidence type="ECO:0000256" key="4">
    <source>
        <dbReference type="ARBA" id="ARBA00022475"/>
    </source>
</evidence>
<accession>A0A8E2EPR3</accession>
<keyword evidence="3" id="KW-0813">Transport</keyword>
<dbReference type="OrthoDB" id="427456at2759"/>
<feature type="coiled-coil region" evidence="13">
    <location>
        <begin position="127"/>
        <end position="154"/>
    </location>
</feature>
<feature type="transmembrane region" description="Helical" evidence="14">
    <location>
        <begin position="53"/>
        <end position="78"/>
    </location>
</feature>
<dbReference type="InterPro" id="IPR031846">
    <property type="entry name" value="Hvcn1"/>
</dbReference>
<dbReference type="GO" id="GO:0034702">
    <property type="term" value="C:monoatomic ion channel complex"/>
    <property type="evidence" value="ECO:0007669"/>
    <property type="project" value="UniProtKB-KW"/>
</dbReference>
<feature type="domain" description="Ion transport" evidence="15">
    <location>
        <begin position="29"/>
        <end position="124"/>
    </location>
</feature>
<organism evidence="16 17">
    <name type="scientific">Glonium stellatum</name>
    <dbReference type="NCBI Taxonomy" id="574774"/>
    <lineage>
        <taxon>Eukaryota</taxon>
        <taxon>Fungi</taxon>
        <taxon>Dikarya</taxon>
        <taxon>Ascomycota</taxon>
        <taxon>Pezizomycotina</taxon>
        <taxon>Dothideomycetes</taxon>
        <taxon>Pleosporomycetidae</taxon>
        <taxon>Gloniales</taxon>
        <taxon>Gloniaceae</taxon>
        <taxon>Glonium</taxon>
    </lineage>
</organism>
<dbReference type="PANTHER" id="PTHR46480">
    <property type="entry name" value="F20B24.22"/>
    <property type="match status" value="1"/>
</dbReference>
<name>A0A8E2EPR3_9PEZI</name>
<keyword evidence="10 14" id="KW-0472">Membrane</keyword>
<evidence type="ECO:0000256" key="5">
    <source>
        <dbReference type="ARBA" id="ARBA00022692"/>
    </source>
</evidence>
<protein>
    <recommendedName>
        <fullName evidence="2">Voltage-gated hydrogen channel 1</fullName>
    </recommendedName>
    <alternativeName>
        <fullName evidence="12">Hydrogen voltage-gated channel 1</fullName>
    </alternativeName>
</protein>
<evidence type="ECO:0000256" key="6">
    <source>
        <dbReference type="ARBA" id="ARBA00022882"/>
    </source>
</evidence>
<dbReference type="GO" id="GO:0005886">
    <property type="term" value="C:plasma membrane"/>
    <property type="evidence" value="ECO:0007669"/>
    <property type="project" value="UniProtKB-SubCell"/>
</dbReference>
<dbReference type="AlphaFoldDB" id="A0A8E2EPR3"/>
<evidence type="ECO:0000313" key="16">
    <source>
        <dbReference type="EMBL" id="OCL02590.1"/>
    </source>
</evidence>
<feature type="non-terminal residue" evidence="16">
    <location>
        <position position="1"/>
    </location>
</feature>
<sequence length="159" mass="17779">RFLTSRAGHYSVLLLVSLDVSCIFAVDFIINLFTCEARSPHSAWNTALEALGIVSLVFSCLFMVELLASIWAFGAAYFKSKFHCFDALVIVAGFVVDVLLRGVIEEVASLVVILRLWRVVKIIEELSVGAQEQMEDLVEKLTDLQRENEELKAELKAVK</sequence>
<dbReference type="EMBL" id="KV750925">
    <property type="protein sequence ID" value="OCL02590.1"/>
    <property type="molecule type" value="Genomic_DNA"/>
</dbReference>
<dbReference type="PANTHER" id="PTHR46480:SF1">
    <property type="entry name" value="VOLTAGE-GATED HYDROGEN CHANNEL 1"/>
    <property type="match status" value="1"/>
</dbReference>
<evidence type="ECO:0000313" key="17">
    <source>
        <dbReference type="Proteomes" id="UP000250140"/>
    </source>
</evidence>
<keyword evidence="8 13" id="KW-0175">Coiled coil</keyword>
<dbReference type="InterPro" id="IPR005821">
    <property type="entry name" value="Ion_trans_dom"/>
</dbReference>
<evidence type="ECO:0000256" key="8">
    <source>
        <dbReference type="ARBA" id="ARBA00023054"/>
    </source>
</evidence>
<keyword evidence="17" id="KW-1185">Reference proteome</keyword>
<feature type="transmembrane region" description="Helical" evidence="14">
    <location>
        <begin position="12"/>
        <end position="33"/>
    </location>
</feature>
<evidence type="ECO:0000259" key="15">
    <source>
        <dbReference type="Pfam" id="PF00520"/>
    </source>
</evidence>
<evidence type="ECO:0000256" key="13">
    <source>
        <dbReference type="SAM" id="Coils"/>
    </source>
</evidence>
<keyword evidence="11" id="KW-0407">Ion channel</keyword>
<dbReference type="GO" id="GO:0030171">
    <property type="term" value="F:voltage-gated proton channel activity"/>
    <property type="evidence" value="ECO:0007669"/>
    <property type="project" value="InterPro"/>
</dbReference>
<feature type="non-terminal residue" evidence="16">
    <location>
        <position position="159"/>
    </location>
</feature>
<reference evidence="16 17" key="1">
    <citation type="journal article" date="2016" name="Nat. Commun.">
        <title>Ectomycorrhizal ecology is imprinted in the genome of the dominant symbiotic fungus Cenococcum geophilum.</title>
        <authorList>
            <consortium name="DOE Joint Genome Institute"/>
            <person name="Peter M."/>
            <person name="Kohler A."/>
            <person name="Ohm R.A."/>
            <person name="Kuo A."/>
            <person name="Krutzmann J."/>
            <person name="Morin E."/>
            <person name="Arend M."/>
            <person name="Barry K.W."/>
            <person name="Binder M."/>
            <person name="Choi C."/>
            <person name="Clum A."/>
            <person name="Copeland A."/>
            <person name="Grisel N."/>
            <person name="Haridas S."/>
            <person name="Kipfer T."/>
            <person name="LaButti K."/>
            <person name="Lindquist E."/>
            <person name="Lipzen A."/>
            <person name="Maire R."/>
            <person name="Meier B."/>
            <person name="Mihaltcheva S."/>
            <person name="Molinier V."/>
            <person name="Murat C."/>
            <person name="Poggeler S."/>
            <person name="Quandt C.A."/>
            <person name="Sperisen C."/>
            <person name="Tritt A."/>
            <person name="Tisserant E."/>
            <person name="Crous P.W."/>
            <person name="Henrissat B."/>
            <person name="Nehls U."/>
            <person name="Egli S."/>
            <person name="Spatafora J.W."/>
            <person name="Grigoriev I.V."/>
            <person name="Martin F.M."/>
        </authorList>
    </citation>
    <scope>NUCLEOTIDE SEQUENCE [LARGE SCALE GENOMIC DNA]</scope>
    <source>
        <strain evidence="16 17">CBS 207.34</strain>
    </source>
</reference>
<keyword evidence="9" id="KW-0406">Ion transport</keyword>
<gene>
    <name evidence="16" type="ORF">AOQ84DRAFT_274902</name>
</gene>
<evidence type="ECO:0000256" key="3">
    <source>
        <dbReference type="ARBA" id="ARBA00022448"/>
    </source>
</evidence>
<keyword evidence="5 14" id="KW-0812">Transmembrane</keyword>
<evidence type="ECO:0000256" key="2">
    <source>
        <dbReference type="ARBA" id="ARBA00015897"/>
    </source>
</evidence>
<keyword evidence="7 14" id="KW-1133">Transmembrane helix</keyword>